<dbReference type="PROSITE" id="PS51379">
    <property type="entry name" value="4FE4S_FER_2"/>
    <property type="match status" value="2"/>
</dbReference>
<dbReference type="PROSITE" id="PS00198">
    <property type="entry name" value="4FE4S_FER_1"/>
    <property type="match status" value="2"/>
</dbReference>
<keyword evidence="4" id="KW-0411">Iron-sulfur</keyword>
<dbReference type="InterPro" id="IPR010207">
    <property type="entry name" value="Elect_transpt_cplx_RnfB/RsxB"/>
</dbReference>
<dbReference type="SUPFAM" id="SSF54862">
    <property type="entry name" value="4Fe-4S ferredoxins"/>
    <property type="match status" value="1"/>
</dbReference>
<dbReference type="GO" id="GO:0046872">
    <property type="term" value="F:metal ion binding"/>
    <property type="evidence" value="ECO:0007669"/>
    <property type="project" value="UniProtKB-KW"/>
</dbReference>
<dbReference type="GO" id="GO:0051539">
    <property type="term" value="F:4 iron, 4 sulfur cluster binding"/>
    <property type="evidence" value="ECO:0007669"/>
    <property type="project" value="UniProtKB-KW"/>
</dbReference>
<dbReference type="Pfam" id="PF14697">
    <property type="entry name" value="Fer4_21"/>
    <property type="match status" value="1"/>
</dbReference>
<accession>A0A381QM63</accession>
<feature type="domain" description="4Fe-4S ferredoxin-type" evidence="6">
    <location>
        <begin position="36"/>
        <end position="65"/>
    </location>
</feature>
<dbReference type="PANTHER" id="PTHR43687:SF1">
    <property type="entry name" value="FERREDOXIN III"/>
    <property type="match status" value="1"/>
</dbReference>
<evidence type="ECO:0000259" key="6">
    <source>
        <dbReference type="PROSITE" id="PS51379"/>
    </source>
</evidence>
<dbReference type="GO" id="GO:0009055">
    <property type="term" value="F:electron transfer activity"/>
    <property type="evidence" value="ECO:0007669"/>
    <property type="project" value="InterPro"/>
</dbReference>
<keyword evidence="5" id="KW-0175">Coiled coil</keyword>
<feature type="domain" description="4Fe-4S ferredoxin-type" evidence="6">
    <location>
        <begin position="6"/>
        <end position="35"/>
    </location>
</feature>
<evidence type="ECO:0000256" key="4">
    <source>
        <dbReference type="ARBA" id="ARBA00023014"/>
    </source>
</evidence>
<dbReference type="Gene3D" id="3.30.70.20">
    <property type="match status" value="1"/>
</dbReference>
<keyword evidence="3" id="KW-0408">Iron</keyword>
<evidence type="ECO:0000256" key="2">
    <source>
        <dbReference type="ARBA" id="ARBA00022723"/>
    </source>
</evidence>
<evidence type="ECO:0000256" key="1">
    <source>
        <dbReference type="ARBA" id="ARBA00022485"/>
    </source>
</evidence>
<dbReference type="EMBL" id="UINC01001427">
    <property type="protein sequence ID" value="SUZ80456.1"/>
    <property type="molecule type" value="Genomic_DNA"/>
</dbReference>
<evidence type="ECO:0000313" key="7">
    <source>
        <dbReference type="EMBL" id="SUZ80456.1"/>
    </source>
</evidence>
<organism evidence="7">
    <name type="scientific">marine metagenome</name>
    <dbReference type="NCBI Taxonomy" id="408172"/>
    <lineage>
        <taxon>unclassified sequences</taxon>
        <taxon>metagenomes</taxon>
        <taxon>ecological metagenomes</taxon>
    </lineage>
</organism>
<feature type="coiled-coil region" evidence="5">
    <location>
        <begin position="74"/>
        <end position="101"/>
    </location>
</feature>
<name>A0A381QM63_9ZZZZ</name>
<reference evidence="7" key="1">
    <citation type="submission" date="2018-05" db="EMBL/GenBank/DDBJ databases">
        <authorList>
            <person name="Lanie J.A."/>
            <person name="Ng W.-L."/>
            <person name="Kazmierczak K.M."/>
            <person name="Andrzejewski T.M."/>
            <person name="Davidsen T.M."/>
            <person name="Wayne K.J."/>
            <person name="Tettelin H."/>
            <person name="Glass J.I."/>
            <person name="Rusch D."/>
            <person name="Podicherti R."/>
            <person name="Tsui H.-C.T."/>
            <person name="Winkler M.E."/>
        </authorList>
    </citation>
    <scope>NUCLEOTIDE SEQUENCE</scope>
</reference>
<evidence type="ECO:0000256" key="3">
    <source>
        <dbReference type="ARBA" id="ARBA00023004"/>
    </source>
</evidence>
<keyword evidence="2" id="KW-0479">Metal-binding</keyword>
<dbReference type="InterPro" id="IPR017900">
    <property type="entry name" value="4Fe4S_Fe_S_CS"/>
</dbReference>
<protein>
    <recommendedName>
        <fullName evidence="6">4Fe-4S ferredoxin-type domain-containing protein</fullName>
    </recommendedName>
</protein>
<keyword evidence="1" id="KW-0004">4Fe-4S</keyword>
<dbReference type="InterPro" id="IPR017896">
    <property type="entry name" value="4Fe4S_Fe-S-bd"/>
</dbReference>
<evidence type="ECO:0000256" key="5">
    <source>
        <dbReference type="SAM" id="Coils"/>
    </source>
</evidence>
<gene>
    <name evidence="7" type="ORF">METZ01_LOCUS33310</name>
</gene>
<dbReference type="AlphaFoldDB" id="A0A381QM63"/>
<dbReference type="PANTHER" id="PTHR43687">
    <property type="entry name" value="ADENYLYLSULFATE REDUCTASE, BETA SUBUNIT"/>
    <property type="match status" value="1"/>
</dbReference>
<dbReference type="InterPro" id="IPR050572">
    <property type="entry name" value="Fe-S_Ferredoxin"/>
</dbReference>
<proteinExistence type="predicted"/>
<sequence>MKKPKTVAVIDESLCIGCTLCREACPFDAIIGAQQYMHTVIKSECPGCGLCIPPCPVNCITLKTFENNSQTNYTERAKLRIERLKNEKLLSQNQYEEQKKVILDGGSEIIEEVIDRLKKNKKDTRI</sequence>
<dbReference type="NCBIfam" id="TIGR01944">
    <property type="entry name" value="rnfB"/>
    <property type="match status" value="1"/>
</dbReference>